<feature type="compositionally biased region" description="Acidic residues" evidence="2">
    <location>
        <begin position="607"/>
        <end position="622"/>
    </location>
</feature>
<feature type="region of interest" description="Disordered" evidence="2">
    <location>
        <begin position="599"/>
        <end position="622"/>
    </location>
</feature>
<dbReference type="PANTHER" id="PTHR20959">
    <property type="entry name" value="TRANSPORT AND GOLGI ORGANIZATION PROTEIN 6 FAMILY MEMBER"/>
    <property type="match status" value="1"/>
</dbReference>
<evidence type="ECO:0000256" key="2">
    <source>
        <dbReference type="SAM" id="MobiDB-lite"/>
    </source>
</evidence>
<dbReference type="OrthoDB" id="39591at2759"/>
<evidence type="ECO:0000313" key="5">
    <source>
        <dbReference type="EMBL" id="ODQ66192.1"/>
    </source>
</evidence>
<name>A0A1E3PMM7_9ASCO</name>
<organism evidence="5 6">
    <name type="scientific">Nadsonia fulvescens var. elongata DSM 6958</name>
    <dbReference type="NCBI Taxonomy" id="857566"/>
    <lineage>
        <taxon>Eukaryota</taxon>
        <taxon>Fungi</taxon>
        <taxon>Dikarya</taxon>
        <taxon>Ascomycota</taxon>
        <taxon>Saccharomycotina</taxon>
        <taxon>Dipodascomycetes</taxon>
        <taxon>Dipodascales</taxon>
        <taxon>Dipodascales incertae sedis</taxon>
        <taxon>Nadsonia</taxon>
    </lineage>
</organism>
<dbReference type="Pfam" id="PF10304">
    <property type="entry name" value="RTP1_C2"/>
    <property type="match status" value="1"/>
</dbReference>
<feature type="domain" description="RNA polymerase II assembly factor Rtp1 C-terminal" evidence="4">
    <location>
        <begin position="711"/>
        <end position="818"/>
    </location>
</feature>
<dbReference type="Proteomes" id="UP000095009">
    <property type="component" value="Unassembled WGS sequence"/>
</dbReference>
<comment type="similarity">
    <text evidence="1">Belongs to the Tango6 family.</text>
</comment>
<dbReference type="InterPro" id="IPR019414">
    <property type="entry name" value="Rtp1_C2"/>
</dbReference>
<evidence type="ECO:0000256" key="1">
    <source>
        <dbReference type="ARBA" id="ARBA00005724"/>
    </source>
</evidence>
<dbReference type="GO" id="GO:0009306">
    <property type="term" value="P:protein secretion"/>
    <property type="evidence" value="ECO:0007669"/>
    <property type="project" value="TreeGrafter"/>
</dbReference>
<feature type="domain" description="RNA polymerase II assembly factor Rtp1 C-terminal" evidence="3">
    <location>
        <begin position="930"/>
        <end position="950"/>
    </location>
</feature>
<dbReference type="InterPro" id="IPR016024">
    <property type="entry name" value="ARM-type_fold"/>
</dbReference>
<dbReference type="InterPro" id="IPR011989">
    <property type="entry name" value="ARM-like"/>
</dbReference>
<feature type="region of interest" description="Disordered" evidence="2">
    <location>
        <begin position="686"/>
        <end position="705"/>
    </location>
</feature>
<dbReference type="Gene3D" id="1.25.10.10">
    <property type="entry name" value="Leucine-rich Repeat Variant"/>
    <property type="match status" value="1"/>
</dbReference>
<keyword evidence="6" id="KW-1185">Reference proteome</keyword>
<protein>
    <recommendedName>
        <fullName evidence="7">RNA polymerase II assembly factor Rtp1 C-terminal domain-containing protein</fullName>
    </recommendedName>
</protein>
<sequence>MGESKSNQLQSVTPLDHIFDSVTRLLKATSDPNASAVENLFTAIQNEIKVVDLDTEDRVEACHREVVVKYLLTLLESIQTLSRQLQITDPNMITISLHDMKVFHALFNRIIIDGIYPCLTPGVGIPLRKRQKQSHRQRQLPISEPSLSLTEAHTLLQTIVDRLLLLLNQGGDIPDLILKGGYFNDIISATLELAYHPLTPSTPEERTSYQKAANQLIEKVDTYSLFMYLTSMIQPDSPSWFVTIITSWLARLTVDRPEDGVRSLIEFVSGSRHSDTISLDVLTRAIQVLKSVPRGFDPQRYAVVIGRQLIDILALAQPNSVLATATVHIVFTLFEQRRELIQKGVLYQIKELIDPSTTTTTSVPLNQTLVTESDLTIALSATTTLVKGGSNPQLIVALMNPIIKSLWLLLGYLCDSKKPLATTLSLFTTYIVIQGDKLETIADIVTANFFFAGQDTWSFKNGPSGGVEIRRTGFAELEVLGPKIFDKLDQRLDLFFQIVENFKTSGKTDLIGRLFLHTVKRWFSQREFASASVHHDVIAADPFAVLIDLRLLETFIEKYKATIVKSPSEIYRIVFTVLQDYVDTLSSGPSGTTKAYCNNIRSPSLDADSDDEDSDDEDEDTEQIETISMCLSLLTALISEAEQNINVDDQKLLSSAIPLLKYIADNATGSLSTRTTMCRQLLTQVLAGDTPGPGGEKSNPTDSNLNSRKILQEALAGLDDPLVPVRAHSLTTIRTLVQNRDPLLDMTTALNVFMAQLKDEDSFIYLNAIKGLEVLADIYGPSVLPLLLNQYISPGVPIDERLKVGEVLLRAEQRLGEALVGSAAELIAKYMISIIRRRPVKNGDEGDVDDRLRMSAMSILGMACELSPDGIGRWLDMAIECAVGILTMESAEDKAIMRRSAVVLLGSLFIGLEDTSQFPPAQVNAMIDKLKYIEATDNDVLVRHQASEVLSLITQVAHSKFVV</sequence>
<reference evidence="5 6" key="1">
    <citation type="journal article" date="2016" name="Proc. Natl. Acad. Sci. U.S.A.">
        <title>Comparative genomics of biotechnologically important yeasts.</title>
        <authorList>
            <person name="Riley R."/>
            <person name="Haridas S."/>
            <person name="Wolfe K.H."/>
            <person name="Lopes M.R."/>
            <person name="Hittinger C.T."/>
            <person name="Goeker M."/>
            <person name="Salamov A.A."/>
            <person name="Wisecaver J.H."/>
            <person name="Long T.M."/>
            <person name="Calvey C.H."/>
            <person name="Aerts A.L."/>
            <person name="Barry K.W."/>
            <person name="Choi C."/>
            <person name="Clum A."/>
            <person name="Coughlan A.Y."/>
            <person name="Deshpande S."/>
            <person name="Douglass A.P."/>
            <person name="Hanson S.J."/>
            <person name="Klenk H.-P."/>
            <person name="LaButti K.M."/>
            <person name="Lapidus A."/>
            <person name="Lindquist E.A."/>
            <person name="Lipzen A.M."/>
            <person name="Meier-Kolthoff J.P."/>
            <person name="Ohm R.A."/>
            <person name="Otillar R.P."/>
            <person name="Pangilinan J.L."/>
            <person name="Peng Y."/>
            <person name="Rokas A."/>
            <person name="Rosa C.A."/>
            <person name="Scheuner C."/>
            <person name="Sibirny A.A."/>
            <person name="Slot J.C."/>
            <person name="Stielow J.B."/>
            <person name="Sun H."/>
            <person name="Kurtzman C.P."/>
            <person name="Blackwell M."/>
            <person name="Grigoriev I.V."/>
            <person name="Jeffries T.W."/>
        </authorList>
    </citation>
    <scope>NUCLEOTIDE SEQUENCE [LARGE SCALE GENOMIC DNA]</scope>
    <source>
        <strain evidence="5 6">DSM 6958</strain>
    </source>
</reference>
<dbReference type="AlphaFoldDB" id="A0A1E3PMM7"/>
<evidence type="ECO:0000259" key="3">
    <source>
        <dbReference type="Pfam" id="PF10304"/>
    </source>
</evidence>
<evidence type="ECO:0000259" key="4">
    <source>
        <dbReference type="Pfam" id="PF10363"/>
    </source>
</evidence>
<gene>
    <name evidence="5" type="ORF">NADFUDRAFT_50115</name>
</gene>
<evidence type="ECO:0008006" key="7">
    <source>
        <dbReference type="Google" id="ProtNLM"/>
    </source>
</evidence>
<dbReference type="SUPFAM" id="SSF48371">
    <property type="entry name" value="ARM repeat"/>
    <property type="match status" value="1"/>
</dbReference>
<dbReference type="PANTHER" id="PTHR20959:SF1">
    <property type="entry name" value="TRANSPORT AND GOLGI ORGANIZATION PROTEIN 6 HOMOLOG"/>
    <property type="match status" value="1"/>
</dbReference>
<proteinExistence type="inferred from homology"/>
<evidence type="ECO:0000313" key="6">
    <source>
        <dbReference type="Proteomes" id="UP000095009"/>
    </source>
</evidence>
<dbReference type="InterPro" id="IPR019451">
    <property type="entry name" value="Rtp1_C1"/>
</dbReference>
<dbReference type="Pfam" id="PF10363">
    <property type="entry name" value="RTP1_C1"/>
    <property type="match status" value="1"/>
</dbReference>
<dbReference type="EMBL" id="KV454408">
    <property type="protein sequence ID" value="ODQ66192.1"/>
    <property type="molecule type" value="Genomic_DNA"/>
</dbReference>
<dbReference type="InterPro" id="IPR039600">
    <property type="entry name" value="TANGO6/Rtp1"/>
</dbReference>
<accession>A0A1E3PMM7</accession>